<evidence type="ECO:0000313" key="3">
    <source>
        <dbReference type="Proteomes" id="UP001597493"/>
    </source>
</evidence>
<comment type="caution">
    <text evidence="2">The sequence shown here is derived from an EMBL/GenBank/DDBJ whole genome shotgun (WGS) entry which is preliminary data.</text>
</comment>
<organism evidence="2 3">
    <name type="scientific">Paenibacillus thailandensis</name>
    <dbReference type="NCBI Taxonomy" id="393250"/>
    <lineage>
        <taxon>Bacteria</taxon>
        <taxon>Bacillati</taxon>
        <taxon>Bacillota</taxon>
        <taxon>Bacilli</taxon>
        <taxon>Bacillales</taxon>
        <taxon>Paenibacillaceae</taxon>
        <taxon>Paenibacillus</taxon>
    </lineage>
</organism>
<dbReference type="PANTHER" id="PTHR12110">
    <property type="entry name" value="HYDROXYPYRUVATE ISOMERASE"/>
    <property type="match status" value="1"/>
</dbReference>
<keyword evidence="2" id="KW-0413">Isomerase</keyword>
<name>A0ABW5R431_9BACL</name>
<gene>
    <name evidence="2" type="ORF">ACFSW5_23565</name>
</gene>
<dbReference type="EMBL" id="JBHUMY010000040">
    <property type="protein sequence ID" value="MFD2663226.1"/>
    <property type="molecule type" value="Genomic_DNA"/>
</dbReference>
<evidence type="ECO:0000313" key="2">
    <source>
        <dbReference type="EMBL" id="MFD2663226.1"/>
    </source>
</evidence>
<dbReference type="Proteomes" id="UP001597493">
    <property type="component" value="Unassembled WGS sequence"/>
</dbReference>
<dbReference type="InterPro" id="IPR013022">
    <property type="entry name" value="Xyl_isomerase-like_TIM-brl"/>
</dbReference>
<evidence type="ECO:0000259" key="1">
    <source>
        <dbReference type="Pfam" id="PF01261"/>
    </source>
</evidence>
<dbReference type="GO" id="GO:0016853">
    <property type="term" value="F:isomerase activity"/>
    <property type="evidence" value="ECO:0007669"/>
    <property type="project" value="UniProtKB-KW"/>
</dbReference>
<dbReference type="Gene3D" id="3.20.20.150">
    <property type="entry name" value="Divalent-metal-dependent TIM barrel enzymes"/>
    <property type="match status" value="1"/>
</dbReference>
<dbReference type="SUPFAM" id="SSF51658">
    <property type="entry name" value="Xylose isomerase-like"/>
    <property type="match status" value="1"/>
</dbReference>
<dbReference type="InterPro" id="IPR036237">
    <property type="entry name" value="Xyl_isomerase-like_sf"/>
</dbReference>
<accession>A0ABW5R431</accession>
<keyword evidence="3" id="KW-1185">Reference proteome</keyword>
<dbReference type="RefSeq" id="WP_379278859.1">
    <property type="nucleotide sequence ID" value="NZ_JBHUGT010000043.1"/>
</dbReference>
<sequence length="258" mass="29193">MVTPTIGIQMSMLRNEAEIDFLGTLKKIKDIGYEAVEFDGFYRLKAKKVKAALEDYGLIGISAHTPLNYENQKKIVSDLKKQADYVAEVGIPYMISPWFPLPKKPIMADVDQYVDIVRQCSDAVREAGLQFGFCHLDGELKSLGKGKRILEEVLKRTSPEEMVIEFDLGWLKYADVDMEELLGRYAGRAPIVHFRDYKVGHIDTEVGEGVVGYDKLLPLVAELDIPYIIVKQTQFDRTPIESAKKSFAFFQRAGYARG</sequence>
<proteinExistence type="predicted"/>
<protein>
    <submittedName>
        <fullName evidence="2">Sugar phosphate isomerase/epimerase family protein</fullName>
    </submittedName>
</protein>
<feature type="domain" description="Xylose isomerase-like TIM barrel" evidence="1">
    <location>
        <begin position="26"/>
        <end position="251"/>
    </location>
</feature>
<dbReference type="InterPro" id="IPR050312">
    <property type="entry name" value="IolE/XylAMocC-like"/>
</dbReference>
<reference evidence="3" key="1">
    <citation type="journal article" date="2019" name="Int. J. Syst. Evol. Microbiol.">
        <title>The Global Catalogue of Microorganisms (GCM) 10K type strain sequencing project: providing services to taxonomists for standard genome sequencing and annotation.</title>
        <authorList>
            <consortium name="The Broad Institute Genomics Platform"/>
            <consortium name="The Broad Institute Genome Sequencing Center for Infectious Disease"/>
            <person name="Wu L."/>
            <person name="Ma J."/>
        </authorList>
    </citation>
    <scope>NUCLEOTIDE SEQUENCE [LARGE SCALE GENOMIC DNA]</scope>
    <source>
        <strain evidence="3">TISTR 1827</strain>
    </source>
</reference>
<dbReference type="PANTHER" id="PTHR12110:SF41">
    <property type="entry name" value="INOSOSE DEHYDRATASE"/>
    <property type="match status" value="1"/>
</dbReference>
<dbReference type="Pfam" id="PF01261">
    <property type="entry name" value="AP_endonuc_2"/>
    <property type="match status" value="1"/>
</dbReference>